<dbReference type="STRING" id="91626.A0A0C9LUE4"/>
<dbReference type="AlphaFoldDB" id="A0A0C9LUE4"/>
<sequence>MRFTLTTFAAIATLCIGQTYAASATSIDACPALKPRATAATSVADLRPDDIKVVAALGDSIMAGFAAEGIQGTNIINIKSLYEYRGISYGGGGDPGADTVPNYFKRYNPSVKGASVDEHLVEICYGIICPPFQYKPSKDVLNAAQSAAMAQNLDSQLDYLITAMKLTPGVNFKNDWKFINLQIGSNDQCASCIDAVFPLLTPEKYGQHVTAAVERIRKNIPRVIVNLIGTFNVTEVYTVTAGQDYCKPFQNTDFIINQVECPCAIAKEYRPKMDEVSAGYTKQLAAIAQKFKTLQTDSFGVIYSPANIKVDTFPVQGLSNIDCFHPSALGHAYVAKSLWNTLFVPLAHKPKTMTWNSTLELYCPNEADRFQLD</sequence>
<dbReference type="OrthoDB" id="10265800at2759"/>
<dbReference type="GO" id="GO:0006644">
    <property type="term" value="P:phospholipid metabolic process"/>
    <property type="evidence" value="ECO:0007669"/>
    <property type="project" value="TreeGrafter"/>
</dbReference>
<keyword evidence="1" id="KW-0732">Signal</keyword>
<dbReference type="InterPro" id="IPR036514">
    <property type="entry name" value="SGNH_hydro_sf"/>
</dbReference>
<dbReference type="EMBL" id="DF836365">
    <property type="protein sequence ID" value="GAN04880.1"/>
    <property type="molecule type" value="Genomic_DNA"/>
</dbReference>
<dbReference type="PANTHER" id="PTHR21325:SF31">
    <property type="entry name" value="GH22081P-RELATED"/>
    <property type="match status" value="1"/>
</dbReference>
<keyword evidence="3" id="KW-1185">Reference proteome</keyword>
<dbReference type="Proteomes" id="UP000053815">
    <property type="component" value="Unassembled WGS sequence"/>
</dbReference>
<protein>
    <submittedName>
        <fullName evidence="2">Phospholipase a2</fullName>
    </submittedName>
</protein>
<feature type="signal peptide" evidence="1">
    <location>
        <begin position="1"/>
        <end position="21"/>
    </location>
</feature>
<dbReference type="SUPFAM" id="SSF52266">
    <property type="entry name" value="SGNH hydrolase"/>
    <property type="match status" value="1"/>
</dbReference>
<organism evidence="2">
    <name type="scientific">Mucor ambiguus</name>
    <dbReference type="NCBI Taxonomy" id="91626"/>
    <lineage>
        <taxon>Eukaryota</taxon>
        <taxon>Fungi</taxon>
        <taxon>Fungi incertae sedis</taxon>
        <taxon>Mucoromycota</taxon>
        <taxon>Mucoromycotina</taxon>
        <taxon>Mucoromycetes</taxon>
        <taxon>Mucorales</taxon>
        <taxon>Mucorineae</taxon>
        <taxon>Mucoraceae</taxon>
        <taxon>Mucor</taxon>
    </lineage>
</organism>
<proteinExistence type="predicted"/>
<reference evidence="2" key="1">
    <citation type="submission" date="2014-09" db="EMBL/GenBank/DDBJ databases">
        <title>Draft genome sequence of an oleaginous Mucoromycotina fungus Mucor ambiguus NBRC6742.</title>
        <authorList>
            <person name="Takeda I."/>
            <person name="Yamane N."/>
            <person name="Morita T."/>
            <person name="Tamano K."/>
            <person name="Machida M."/>
            <person name="Baker S."/>
            <person name="Koike H."/>
        </authorList>
    </citation>
    <scope>NUCLEOTIDE SEQUENCE</scope>
    <source>
        <strain evidence="2">NBRC 6742</strain>
    </source>
</reference>
<dbReference type="InterPro" id="IPR038885">
    <property type="entry name" value="PLB1"/>
</dbReference>
<name>A0A0C9LUE4_9FUNG</name>
<dbReference type="GO" id="GO:0004620">
    <property type="term" value="F:phospholipase activity"/>
    <property type="evidence" value="ECO:0007669"/>
    <property type="project" value="InterPro"/>
</dbReference>
<accession>A0A0C9LUE4</accession>
<evidence type="ECO:0000256" key="1">
    <source>
        <dbReference type="SAM" id="SignalP"/>
    </source>
</evidence>
<evidence type="ECO:0000313" key="3">
    <source>
        <dbReference type="Proteomes" id="UP000053815"/>
    </source>
</evidence>
<dbReference type="PANTHER" id="PTHR21325">
    <property type="entry name" value="PHOSPHOLIPASE B, PLB1"/>
    <property type="match status" value="1"/>
</dbReference>
<feature type="chain" id="PRO_5002199044" evidence="1">
    <location>
        <begin position="22"/>
        <end position="373"/>
    </location>
</feature>
<dbReference type="Pfam" id="PF00657">
    <property type="entry name" value="Lipase_GDSL"/>
    <property type="match status" value="1"/>
</dbReference>
<evidence type="ECO:0000313" key="2">
    <source>
        <dbReference type="EMBL" id="GAN04880.1"/>
    </source>
</evidence>
<gene>
    <name evidence="2" type="ORF">MAM1_0076c04346</name>
</gene>
<dbReference type="InterPro" id="IPR001087">
    <property type="entry name" value="GDSL"/>
</dbReference>
<dbReference type="Gene3D" id="3.40.50.1110">
    <property type="entry name" value="SGNH hydrolase"/>
    <property type="match status" value="1"/>
</dbReference>